<feature type="region of interest" description="Disordered" evidence="1">
    <location>
        <begin position="29"/>
        <end position="61"/>
    </location>
</feature>
<accession>A0A024T7P0</accession>
<evidence type="ECO:0000256" key="1">
    <source>
        <dbReference type="SAM" id="MobiDB-lite"/>
    </source>
</evidence>
<reference evidence="2" key="1">
    <citation type="submission" date="2013-12" db="EMBL/GenBank/DDBJ databases">
        <title>The Genome Sequence of Aphanomyces invadans NJM9701.</title>
        <authorList>
            <consortium name="The Broad Institute Genomics Platform"/>
            <person name="Russ C."/>
            <person name="Tyler B."/>
            <person name="van West P."/>
            <person name="Dieguez-Uribeondo J."/>
            <person name="Young S.K."/>
            <person name="Zeng Q."/>
            <person name="Gargeya S."/>
            <person name="Fitzgerald M."/>
            <person name="Abouelleil A."/>
            <person name="Alvarado L."/>
            <person name="Chapman S.B."/>
            <person name="Gainer-Dewar J."/>
            <person name="Goldberg J."/>
            <person name="Griggs A."/>
            <person name="Gujja S."/>
            <person name="Hansen M."/>
            <person name="Howarth C."/>
            <person name="Imamovic A."/>
            <person name="Ireland A."/>
            <person name="Larimer J."/>
            <person name="McCowan C."/>
            <person name="Murphy C."/>
            <person name="Pearson M."/>
            <person name="Poon T.W."/>
            <person name="Priest M."/>
            <person name="Roberts A."/>
            <person name="Saif S."/>
            <person name="Shea T."/>
            <person name="Sykes S."/>
            <person name="Wortman J."/>
            <person name="Nusbaum C."/>
            <person name="Birren B."/>
        </authorList>
    </citation>
    <scope>NUCLEOTIDE SEQUENCE [LARGE SCALE GENOMIC DNA]</scope>
    <source>
        <strain evidence="2">NJM9701</strain>
    </source>
</reference>
<name>A0A024T7P0_9STRA</name>
<evidence type="ECO:0000313" key="2">
    <source>
        <dbReference type="EMBL" id="ETV89980.1"/>
    </source>
</evidence>
<sequence>MSDLCEQFGVTRQAMSRISKLGQQTKASTGCADVKSRKPGNCGRRPMHTLSQLEDTPGRRDWNLHVNPVEAASGREDAQTNKPTQADAVAKPLGAAFGVCP</sequence>
<dbReference type="RefSeq" id="XP_008881386.1">
    <property type="nucleotide sequence ID" value="XM_008883164.1"/>
</dbReference>
<dbReference type="AlphaFoldDB" id="A0A024T7P0"/>
<proteinExistence type="predicted"/>
<feature type="non-terminal residue" evidence="2">
    <location>
        <position position="101"/>
    </location>
</feature>
<protein>
    <submittedName>
        <fullName evidence="2">Uncharacterized protein</fullName>
    </submittedName>
</protein>
<organism evidence="2">
    <name type="scientific">Aphanomyces invadans</name>
    <dbReference type="NCBI Taxonomy" id="157072"/>
    <lineage>
        <taxon>Eukaryota</taxon>
        <taxon>Sar</taxon>
        <taxon>Stramenopiles</taxon>
        <taxon>Oomycota</taxon>
        <taxon>Saprolegniomycetes</taxon>
        <taxon>Saprolegniales</taxon>
        <taxon>Verrucalvaceae</taxon>
        <taxon>Aphanomyces</taxon>
    </lineage>
</organism>
<dbReference type="EMBL" id="KI914159">
    <property type="protein sequence ID" value="ETV89980.1"/>
    <property type="molecule type" value="Genomic_DNA"/>
</dbReference>
<gene>
    <name evidence="2" type="ORF">H310_15178</name>
</gene>
<dbReference type="VEuPathDB" id="FungiDB:H310_15178"/>
<dbReference type="GeneID" id="20092228"/>